<keyword evidence="2" id="KW-0560">Oxidoreductase</keyword>
<dbReference type="Proteomes" id="UP001219568">
    <property type="component" value="Unassembled WGS sequence"/>
</dbReference>
<evidence type="ECO:0000256" key="2">
    <source>
        <dbReference type="ARBA" id="ARBA00023002"/>
    </source>
</evidence>
<sequence>MSPQIWIITGSSSSLGSDFVKAALDRGDKVIATAPQNATFMQGGLNDIANKAISVYGQIEVMMSNAGYTQFGTIEETSHDDWFKQFNTHDFGASNTTRSFLPHLRSNKSGTIAFIGSMVAWDGVPTVGAYCASEAAIHYAVESSKEIAAVGIKSLLFEPGTFRTDLLSQQNSKSAANKFEYYKALTESLNS</sequence>
<name>A0AAD6IG28_PENCN</name>
<dbReference type="Gene3D" id="3.40.50.720">
    <property type="entry name" value="NAD(P)-binding Rossmann-like Domain"/>
    <property type="match status" value="1"/>
</dbReference>
<evidence type="ECO:0000313" key="4">
    <source>
        <dbReference type="Proteomes" id="UP001219568"/>
    </source>
</evidence>
<protein>
    <submittedName>
        <fullName evidence="3">Uncharacterized protein</fullName>
    </submittedName>
</protein>
<accession>A0AAD6IG28</accession>
<evidence type="ECO:0000313" key="3">
    <source>
        <dbReference type="EMBL" id="KAJ6044777.1"/>
    </source>
</evidence>
<dbReference type="PANTHER" id="PTHR43976:SF16">
    <property type="entry name" value="SHORT-CHAIN DEHYDROGENASE_REDUCTASE FAMILY PROTEIN"/>
    <property type="match status" value="1"/>
</dbReference>
<dbReference type="AlphaFoldDB" id="A0AAD6IG28"/>
<comment type="caution">
    <text evidence="3">The sequence shown here is derived from an EMBL/GenBank/DDBJ whole genome shotgun (WGS) entry which is preliminary data.</text>
</comment>
<dbReference type="SUPFAM" id="SSF51735">
    <property type="entry name" value="NAD(P)-binding Rossmann-fold domains"/>
    <property type="match status" value="1"/>
</dbReference>
<proteinExistence type="inferred from homology"/>
<dbReference type="Pfam" id="PF00106">
    <property type="entry name" value="adh_short"/>
    <property type="match status" value="1"/>
</dbReference>
<dbReference type="GO" id="GO:0016491">
    <property type="term" value="F:oxidoreductase activity"/>
    <property type="evidence" value="ECO:0007669"/>
    <property type="project" value="UniProtKB-KW"/>
</dbReference>
<dbReference type="InterPro" id="IPR051911">
    <property type="entry name" value="SDR_oxidoreductase"/>
</dbReference>
<gene>
    <name evidence="3" type="ORF">N7460_006132</name>
</gene>
<evidence type="ECO:0000256" key="1">
    <source>
        <dbReference type="ARBA" id="ARBA00006484"/>
    </source>
</evidence>
<dbReference type="PRINTS" id="PR00081">
    <property type="entry name" value="GDHRDH"/>
</dbReference>
<reference evidence="3" key="1">
    <citation type="journal article" date="2023" name="IMA Fungus">
        <title>Comparative genomic study of the Penicillium genus elucidates a diverse pangenome and 15 lateral gene transfer events.</title>
        <authorList>
            <person name="Petersen C."/>
            <person name="Sorensen T."/>
            <person name="Nielsen M.R."/>
            <person name="Sondergaard T.E."/>
            <person name="Sorensen J.L."/>
            <person name="Fitzpatrick D.A."/>
            <person name="Frisvad J.C."/>
            <person name="Nielsen K.L."/>
        </authorList>
    </citation>
    <scope>NUCLEOTIDE SEQUENCE</scope>
    <source>
        <strain evidence="3">IBT 15450</strain>
    </source>
</reference>
<dbReference type="InterPro" id="IPR002347">
    <property type="entry name" value="SDR_fam"/>
</dbReference>
<reference evidence="3" key="2">
    <citation type="submission" date="2023-01" db="EMBL/GenBank/DDBJ databases">
        <authorList>
            <person name="Petersen C."/>
        </authorList>
    </citation>
    <scope>NUCLEOTIDE SEQUENCE</scope>
    <source>
        <strain evidence="3">IBT 15450</strain>
    </source>
</reference>
<comment type="similarity">
    <text evidence="1">Belongs to the short-chain dehydrogenases/reductases (SDR) family.</text>
</comment>
<dbReference type="PANTHER" id="PTHR43976">
    <property type="entry name" value="SHORT CHAIN DEHYDROGENASE"/>
    <property type="match status" value="1"/>
</dbReference>
<keyword evidence="4" id="KW-1185">Reference proteome</keyword>
<organism evidence="3 4">
    <name type="scientific">Penicillium canescens</name>
    <dbReference type="NCBI Taxonomy" id="5083"/>
    <lineage>
        <taxon>Eukaryota</taxon>
        <taxon>Fungi</taxon>
        <taxon>Dikarya</taxon>
        <taxon>Ascomycota</taxon>
        <taxon>Pezizomycotina</taxon>
        <taxon>Eurotiomycetes</taxon>
        <taxon>Eurotiomycetidae</taxon>
        <taxon>Eurotiales</taxon>
        <taxon>Aspergillaceae</taxon>
        <taxon>Penicillium</taxon>
    </lineage>
</organism>
<dbReference type="InterPro" id="IPR036291">
    <property type="entry name" value="NAD(P)-bd_dom_sf"/>
</dbReference>
<dbReference type="EMBL" id="JAQJZL010000004">
    <property type="protein sequence ID" value="KAJ6044777.1"/>
    <property type="molecule type" value="Genomic_DNA"/>
</dbReference>